<proteinExistence type="predicted"/>
<keyword evidence="3" id="KW-0804">Transcription</keyword>
<evidence type="ECO:0000256" key="3">
    <source>
        <dbReference type="ARBA" id="ARBA00023163"/>
    </source>
</evidence>
<dbReference type="PATRIC" id="fig|66876.3.peg.699"/>
<evidence type="ECO:0000256" key="1">
    <source>
        <dbReference type="ARBA" id="ARBA00023015"/>
    </source>
</evidence>
<dbReference type="Gene3D" id="1.10.357.10">
    <property type="entry name" value="Tetracycline Repressor, domain 2"/>
    <property type="match status" value="1"/>
</dbReference>
<feature type="domain" description="HTH tetR-type" evidence="5">
    <location>
        <begin position="10"/>
        <end position="70"/>
    </location>
</feature>
<dbReference type="SUPFAM" id="SSF48498">
    <property type="entry name" value="Tetracyclin repressor-like, C-terminal domain"/>
    <property type="match status" value="1"/>
</dbReference>
<dbReference type="InterPro" id="IPR001647">
    <property type="entry name" value="HTH_TetR"/>
</dbReference>
<dbReference type="AlphaFoldDB" id="A0A0N0XZP2"/>
<dbReference type="EMBL" id="LGKG01000002">
    <property type="protein sequence ID" value="KPC66495.1"/>
    <property type="molecule type" value="Genomic_DNA"/>
</dbReference>
<dbReference type="InterPro" id="IPR004111">
    <property type="entry name" value="Repressor_TetR_C"/>
</dbReference>
<name>A0A0N0XZP2_9ACTN</name>
<keyword evidence="7" id="KW-1185">Reference proteome</keyword>
<dbReference type="Gene3D" id="1.10.10.60">
    <property type="entry name" value="Homeodomain-like"/>
    <property type="match status" value="1"/>
</dbReference>
<evidence type="ECO:0000256" key="4">
    <source>
        <dbReference type="PROSITE-ProRule" id="PRU00335"/>
    </source>
</evidence>
<dbReference type="GO" id="GO:0045892">
    <property type="term" value="P:negative regulation of DNA-templated transcription"/>
    <property type="evidence" value="ECO:0007669"/>
    <property type="project" value="InterPro"/>
</dbReference>
<dbReference type="InterPro" id="IPR036271">
    <property type="entry name" value="Tet_transcr_reg_TetR-rel_C_sf"/>
</dbReference>
<gene>
    <name evidence="6" type="ORF">ADL29_03330</name>
</gene>
<keyword evidence="1" id="KW-0805">Transcription regulation</keyword>
<evidence type="ECO:0000256" key="2">
    <source>
        <dbReference type="ARBA" id="ARBA00023125"/>
    </source>
</evidence>
<reference evidence="7" key="1">
    <citation type="submission" date="2015-07" db="EMBL/GenBank/DDBJ databases">
        <authorList>
            <person name="Ju K.-S."/>
            <person name="Doroghazi J.R."/>
            <person name="Metcalf W.W."/>
        </authorList>
    </citation>
    <scope>NUCLEOTIDE SEQUENCE [LARGE SCALE GENOMIC DNA]</scope>
    <source>
        <strain evidence="7">NRRL ISP-5002</strain>
    </source>
</reference>
<dbReference type="RefSeq" id="WP_053922265.1">
    <property type="nucleotide sequence ID" value="NZ_LGKG01000002.1"/>
</dbReference>
<feature type="DNA-binding region" description="H-T-H motif" evidence="4">
    <location>
        <begin position="33"/>
        <end position="52"/>
    </location>
</feature>
<accession>A0A0N0XZP2</accession>
<evidence type="ECO:0000313" key="7">
    <source>
        <dbReference type="Proteomes" id="UP000037982"/>
    </source>
</evidence>
<protein>
    <recommendedName>
        <fullName evidence="5">HTH tetR-type domain-containing protein</fullName>
    </recommendedName>
</protein>
<evidence type="ECO:0000259" key="5">
    <source>
        <dbReference type="PROSITE" id="PS50977"/>
    </source>
</evidence>
<dbReference type="Proteomes" id="UP000037982">
    <property type="component" value="Unassembled WGS sequence"/>
</dbReference>
<dbReference type="SUPFAM" id="SSF46689">
    <property type="entry name" value="Homeodomain-like"/>
    <property type="match status" value="1"/>
</dbReference>
<dbReference type="GO" id="GO:0003677">
    <property type="term" value="F:DNA binding"/>
    <property type="evidence" value="ECO:0007669"/>
    <property type="project" value="UniProtKB-UniRule"/>
</dbReference>
<dbReference type="PROSITE" id="PS50977">
    <property type="entry name" value="HTH_TETR_2"/>
    <property type="match status" value="1"/>
</dbReference>
<sequence>MAVCKGRAVRLSPELIVEAAVRIAARAEPDGLTGRVLGEELGVDRSAVWRHFADRDTLLLAVGDRLLTMAVEQVPDGLGPREVLQELARSLVEVFEAHPYVGAAVACRTTRGPGEFAAMEMMLAALEAIGLEEGSVARYQRMLADTVLAYAGMRAGYAALPQEVRAADEHAWAGAYATISAERYPAITAHLPHLAAQDDEAVFQTLMEAFWLAVDATDRTTPKDDADA</sequence>
<dbReference type="Pfam" id="PF02909">
    <property type="entry name" value="TetR_C_1"/>
    <property type="match status" value="1"/>
</dbReference>
<keyword evidence="2 4" id="KW-0238">DNA-binding</keyword>
<comment type="caution">
    <text evidence="6">The sequence shown here is derived from an EMBL/GenBank/DDBJ whole genome shotgun (WGS) entry which is preliminary data.</text>
</comment>
<dbReference type="InterPro" id="IPR009057">
    <property type="entry name" value="Homeodomain-like_sf"/>
</dbReference>
<organism evidence="6 7">
    <name type="scientific">Streptomyces chattanoogensis</name>
    <dbReference type="NCBI Taxonomy" id="66876"/>
    <lineage>
        <taxon>Bacteria</taxon>
        <taxon>Bacillati</taxon>
        <taxon>Actinomycetota</taxon>
        <taxon>Actinomycetes</taxon>
        <taxon>Kitasatosporales</taxon>
        <taxon>Streptomycetaceae</taxon>
        <taxon>Streptomyces</taxon>
    </lineage>
</organism>
<evidence type="ECO:0000313" key="6">
    <source>
        <dbReference type="EMBL" id="KPC66495.1"/>
    </source>
</evidence>